<keyword evidence="3" id="KW-1185">Reference proteome</keyword>
<dbReference type="EMBL" id="FTOC01000005">
    <property type="protein sequence ID" value="SIS48188.1"/>
    <property type="molecule type" value="Genomic_DNA"/>
</dbReference>
<protein>
    <submittedName>
        <fullName evidence="2">Uncharacterized protein</fullName>
    </submittedName>
</protein>
<evidence type="ECO:0000256" key="1">
    <source>
        <dbReference type="SAM" id="MobiDB-lite"/>
    </source>
</evidence>
<evidence type="ECO:0000313" key="3">
    <source>
        <dbReference type="Proteomes" id="UP000187608"/>
    </source>
</evidence>
<feature type="compositionally biased region" description="Basic and acidic residues" evidence="1">
    <location>
        <begin position="87"/>
        <end position="96"/>
    </location>
</feature>
<feature type="region of interest" description="Disordered" evidence="1">
    <location>
        <begin position="138"/>
        <end position="166"/>
    </location>
</feature>
<gene>
    <name evidence="2" type="ORF">SAMN05421687_105232</name>
</gene>
<accession>A0A1N7JFV2</accession>
<feature type="region of interest" description="Disordered" evidence="1">
    <location>
        <begin position="20"/>
        <end position="55"/>
    </location>
</feature>
<reference evidence="3" key="1">
    <citation type="submission" date="2017-01" db="EMBL/GenBank/DDBJ databases">
        <authorList>
            <person name="Varghese N."/>
            <person name="Submissions S."/>
        </authorList>
    </citation>
    <scope>NUCLEOTIDE SEQUENCE [LARGE SCALE GENOMIC DNA]</scope>
    <source>
        <strain evidence="3">DSM 23127</strain>
    </source>
</reference>
<feature type="region of interest" description="Disordered" evidence="1">
    <location>
        <begin position="76"/>
        <end position="114"/>
    </location>
</feature>
<evidence type="ECO:0000313" key="2">
    <source>
        <dbReference type="EMBL" id="SIS48188.1"/>
    </source>
</evidence>
<dbReference type="Proteomes" id="UP000187608">
    <property type="component" value="Unassembled WGS sequence"/>
</dbReference>
<name>A0A1N7JFV2_9BACI</name>
<dbReference type="AlphaFoldDB" id="A0A1N7JFV2"/>
<sequence length="166" mass="18955">MVVERILPLRRRDSALLFQRDQVPENGAGSPERLYERERERQERPPTGTGPDLFGGVGVRYRKTLSALRFQNGITPWMTVRGGSPERLYERQREKAGNTTDGRGTRTNRHPTPDTQTTVYSGVSLFSHAIRRVEREAWSGYRSASEKRQEEPPTGAGPVRSRRYSL</sequence>
<proteinExistence type="predicted"/>
<feature type="compositionally biased region" description="Basic and acidic residues" evidence="1">
    <location>
        <begin position="33"/>
        <end position="44"/>
    </location>
</feature>
<organism evidence="2 3">
    <name type="scientific">Salimicrobium flavidum</name>
    <dbReference type="NCBI Taxonomy" id="570947"/>
    <lineage>
        <taxon>Bacteria</taxon>
        <taxon>Bacillati</taxon>
        <taxon>Bacillota</taxon>
        <taxon>Bacilli</taxon>
        <taxon>Bacillales</taxon>
        <taxon>Bacillaceae</taxon>
        <taxon>Salimicrobium</taxon>
    </lineage>
</organism>